<protein>
    <submittedName>
        <fullName evidence="1">Uncharacterized protein</fullName>
    </submittedName>
</protein>
<comment type="caution">
    <text evidence="1">The sequence shown here is derived from an EMBL/GenBank/DDBJ whole genome shotgun (WGS) entry which is preliminary data.</text>
</comment>
<accession>A0A7J8XWU4</accession>
<gene>
    <name evidence="1" type="ORF">Goari_009410</name>
</gene>
<dbReference type="Proteomes" id="UP000593577">
    <property type="component" value="Unassembled WGS sequence"/>
</dbReference>
<sequence>KIAGNSPRRSTHRVLISNSPICQLLLQSYLESSHAPVKNGLEVFDLKEDDWILELAADKYLSEVKTLIWKTLQL</sequence>
<feature type="non-terminal residue" evidence="1">
    <location>
        <position position="1"/>
    </location>
</feature>
<dbReference type="AlphaFoldDB" id="A0A7J8XWU4"/>
<name>A0A7J8XWU4_GOSAI</name>
<dbReference type="EMBL" id="JABFAA010000009">
    <property type="protein sequence ID" value="MBA0691801.1"/>
    <property type="molecule type" value="Genomic_DNA"/>
</dbReference>
<keyword evidence="2" id="KW-1185">Reference proteome</keyword>
<evidence type="ECO:0000313" key="2">
    <source>
        <dbReference type="Proteomes" id="UP000593577"/>
    </source>
</evidence>
<proteinExistence type="predicted"/>
<organism evidence="1 2">
    <name type="scientific">Gossypium aridum</name>
    <name type="common">American cotton</name>
    <name type="synonym">Erioxylum aridum</name>
    <dbReference type="NCBI Taxonomy" id="34290"/>
    <lineage>
        <taxon>Eukaryota</taxon>
        <taxon>Viridiplantae</taxon>
        <taxon>Streptophyta</taxon>
        <taxon>Embryophyta</taxon>
        <taxon>Tracheophyta</taxon>
        <taxon>Spermatophyta</taxon>
        <taxon>Magnoliopsida</taxon>
        <taxon>eudicotyledons</taxon>
        <taxon>Gunneridae</taxon>
        <taxon>Pentapetalae</taxon>
        <taxon>rosids</taxon>
        <taxon>malvids</taxon>
        <taxon>Malvales</taxon>
        <taxon>Malvaceae</taxon>
        <taxon>Malvoideae</taxon>
        <taxon>Gossypium</taxon>
    </lineage>
</organism>
<reference evidence="1 2" key="1">
    <citation type="journal article" date="2019" name="Genome Biol. Evol.">
        <title>Insights into the evolution of the New World diploid cottons (Gossypium, subgenus Houzingenia) based on genome sequencing.</title>
        <authorList>
            <person name="Grover C.E."/>
            <person name="Arick M.A. 2nd"/>
            <person name="Thrash A."/>
            <person name="Conover J.L."/>
            <person name="Sanders W.S."/>
            <person name="Peterson D.G."/>
            <person name="Frelichowski J.E."/>
            <person name="Scheffler J.A."/>
            <person name="Scheffler B.E."/>
            <person name="Wendel J.F."/>
        </authorList>
    </citation>
    <scope>NUCLEOTIDE SEQUENCE [LARGE SCALE GENOMIC DNA]</scope>
    <source>
        <strain evidence="1">185</strain>
        <tissue evidence="1">Leaf</tissue>
    </source>
</reference>
<evidence type="ECO:0000313" key="1">
    <source>
        <dbReference type="EMBL" id="MBA0691801.1"/>
    </source>
</evidence>